<dbReference type="RefSeq" id="WP_342028379.1">
    <property type="nucleotide sequence ID" value="NZ_FNIL01000002.1"/>
</dbReference>
<keyword evidence="4" id="KW-1185">Reference proteome</keyword>
<dbReference type="PANTHER" id="PTHR42941:SF1">
    <property type="entry name" value="SLL1037 PROTEIN"/>
    <property type="match status" value="1"/>
</dbReference>
<name>A0A1H0CTZ3_9BACI</name>
<feature type="region of interest" description="Disordered" evidence="1">
    <location>
        <begin position="29"/>
        <end position="83"/>
    </location>
</feature>
<evidence type="ECO:0008006" key="5">
    <source>
        <dbReference type="Google" id="ProtNLM"/>
    </source>
</evidence>
<accession>A0A1H0CTZ3</accession>
<dbReference type="PANTHER" id="PTHR42941">
    <property type="entry name" value="SLL1037 PROTEIN"/>
    <property type="match status" value="1"/>
</dbReference>
<dbReference type="EMBL" id="FNIL01000002">
    <property type="protein sequence ID" value="SDN61378.1"/>
    <property type="molecule type" value="Genomic_DNA"/>
</dbReference>
<dbReference type="Proteomes" id="UP000198778">
    <property type="component" value="Unassembled WGS sequence"/>
</dbReference>
<evidence type="ECO:0000256" key="2">
    <source>
        <dbReference type="SAM" id="SignalP"/>
    </source>
</evidence>
<feature type="signal peptide" evidence="2">
    <location>
        <begin position="1"/>
        <end position="19"/>
    </location>
</feature>
<dbReference type="SUPFAM" id="SSF53850">
    <property type="entry name" value="Periplasmic binding protein-like II"/>
    <property type="match status" value="1"/>
</dbReference>
<dbReference type="STRING" id="745820.SAMN04488053_102231"/>
<feature type="chain" id="PRO_5039605138" description="TRAP transporter solute receptor, TAXI family" evidence="2">
    <location>
        <begin position="20"/>
        <end position="373"/>
    </location>
</feature>
<dbReference type="Gene3D" id="3.40.190.10">
    <property type="entry name" value="Periplasmic binding protein-like II"/>
    <property type="match status" value="2"/>
</dbReference>
<sequence>MKKVTSLSALLISSALFMAACGNDGDNAGNDTVNNETTNNNLSGEVDNSEDGNAVEDVNENENANDPAAGEEGEAGDISNMQLGTGSTGGTYYPLGQEIATTINNNIENFDDFDLSAVSSGASVDNIVSIYQGEMDLGMTVHLPALDALTGDGDFEGVEINNFGFMGHIYPEVMQIVVPADSGFETVADLEGASIAIGPPGSGTQAAARLILEAYGLEEGDYEAFEEGFDDAQGRIQDGQLDASFGLLGLPAGGIEELAVSADVELLSLTDEGIAYVEENSGYAAFDIPGDSYDFMEEDVQAITAYAILVGSLDTIDEELGYEITKAMFENTGDIAHPQGEAITEEDALNGSDGLPMHPGAERYFEEAGILDE</sequence>
<evidence type="ECO:0000313" key="4">
    <source>
        <dbReference type="Proteomes" id="UP000198778"/>
    </source>
</evidence>
<organism evidence="3 4">
    <name type="scientific">Alkalicoccus daliensis</name>
    <dbReference type="NCBI Taxonomy" id="745820"/>
    <lineage>
        <taxon>Bacteria</taxon>
        <taxon>Bacillati</taxon>
        <taxon>Bacillota</taxon>
        <taxon>Bacilli</taxon>
        <taxon>Bacillales</taxon>
        <taxon>Bacillaceae</taxon>
        <taxon>Alkalicoccus</taxon>
    </lineage>
</organism>
<dbReference type="NCBIfam" id="TIGR02122">
    <property type="entry name" value="TRAP_TAXI"/>
    <property type="match status" value="1"/>
</dbReference>
<dbReference type="InterPro" id="IPR011852">
    <property type="entry name" value="TRAP_TAXI"/>
</dbReference>
<dbReference type="PROSITE" id="PS51257">
    <property type="entry name" value="PROKAR_LIPOPROTEIN"/>
    <property type="match status" value="1"/>
</dbReference>
<evidence type="ECO:0000313" key="3">
    <source>
        <dbReference type="EMBL" id="SDN61378.1"/>
    </source>
</evidence>
<evidence type="ECO:0000256" key="1">
    <source>
        <dbReference type="SAM" id="MobiDB-lite"/>
    </source>
</evidence>
<feature type="compositionally biased region" description="Low complexity" evidence="1">
    <location>
        <begin position="30"/>
        <end position="41"/>
    </location>
</feature>
<dbReference type="CDD" id="cd13520">
    <property type="entry name" value="PBP2_TAXI_TRAP"/>
    <property type="match status" value="1"/>
</dbReference>
<dbReference type="Pfam" id="PF16868">
    <property type="entry name" value="NMT1_3"/>
    <property type="match status" value="1"/>
</dbReference>
<reference evidence="4" key="1">
    <citation type="submission" date="2016-10" db="EMBL/GenBank/DDBJ databases">
        <authorList>
            <person name="Varghese N."/>
            <person name="Submissions S."/>
        </authorList>
    </citation>
    <scope>NUCLEOTIDE SEQUENCE [LARGE SCALE GENOMIC DNA]</scope>
    <source>
        <strain evidence="4">CGMCC 1.10369</strain>
    </source>
</reference>
<keyword evidence="2" id="KW-0732">Signal</keyword>
<proteinExistence type="predicted"/>
<dbReference type="AlphaFoldDB" id="A0A1H0CTZ3"/>
<protein>
    <recommendedName>
        <fullName evidence="5">TRAP transporter solute receptor, TAXI family</fullName>
    </recommendedName>
</protein>
<feature type="compositionally biased region" description="Acidic residues" evidence="1">
    <location>
        <begin position="47"/>
        <end position="60"/>
    </location>
</feature>
<gene>
    <name evidence="3" type="ORF">SAMN04488053_102231</name>
</gene>